<accession>J6F5B3</accession>
<organism evidence="1 2">
    <name type="scientific">Trichosporon asahii var. asahii (strain ATCC 90039 / CBS 2479 / JCM 2466 / KCTC 7840 / NBRC 103889/ NCYC 2677 / UAMH 7654)</name>
    <name type="common">Yeast</name>
    <dbReference type="NCBI Taxonomy" id="1186058"/>
    <lineage>
        <taxon>Eukaryota</taxon>
        <taxon>Fungi</taxon>
        <taxon>Dikarya</taxon>
        <taxon>Basidiomycota</taxon>
        <taxon>Agaricomycotina</taxon>
        <taxon>Tremellomycetes</taxon>
        <taxon>Trichosporonales</taxon>
        <taxon>Trichosporonaceae</taxon>
        <taxon>Trichosporon</taxon>
    </lineage>
</organism>
<dbReference type="OrthoDB" id="2687876at2759"/>
<dbReference type="HOGENOM" id="CLU_731945_0_0_1"/>
<protein>
    <recommendedName>
        <fullName evidence="3">Protein kinase domain-containing protein</fullName>
    </recommendedName>
</protein>
<dbReference type="AlphaFoldDB" id="J6F5B3"/>
<dbReference type="KEGG" id="tasa:A1Q1_06325"/>
<dbReference type="InterPro" id="IPR011009">
    <property type="entry name" value="Kinase-like_dom_sf"/>
</dbReference>
<reference evidence="1 2" key="1">
    <citation type="journal article" date="2012" name="Eukaryot. Cell">
        <title>Draft genome sequence of CBS 2479, the standard type strain of Trichosporon asahii.</title>
        <authorList>
            <person name="Yang R.Y."/>
            <person name="Li H.T."/>
            <person name="Zhu H."/>
            <person name="Zhou G.P."/>
            <person name="Wang M."/>
            <person name="Wang L."/>
        </authorList>
    </citation>
    <scope>NUCLEOTIDE SEQUENCE [LARGE SCALE GENOMIC DNA]</scope>
    <source>
        <strain evidence="2">ATCC 90039 / CBS 2479 / JCM 2466 / KCTC 7840 / NCYC 2677 / UAMH 7654</strain>
    </source>
</reference>
<dbReference type="VEuPathDB" id="FungiDB:A1Q1_06325"/>
<name>J6F5B3_TRIAS</name>
<gene>
    <name evidence="1" type="ORF">A1Q1_06325</name>
</gene>
<comment type="caution">
    <text evidence="1">The sequence shown here is derived from an EMBL/GenBank/DDBJ whole genome shotgun (WGS) entry which is preliminary data.</text>
</comment>
<dbReference type="GeneID" id="25989837"/>
<dbReference type="RefSeq" id="XP_014183404.1">
    <property type="nucleotide sequence ID" value="XM_014327929.1"/>
</dbReference>
<sequence length="434" mass="48311">MPVSGSNELLEPELMNAFQVVSCDFGICRCPLDLQPPLNEPLYRVRRTGSTDNPSFSLHAADSKVHTLRLYDPIESGALYTAFRADFGGHSVVAKFAVLKSMPLNDAERPRGWDGHDVQTALKALRAEEAVFAQFQEHLAPEARKYVPRNYGLFRFSELPPSDGLLSDVEAEREAVYCRIEGYMGRELTEAEQNQPGIMDQLGKMYKAIHAAGVLHEDIAWRHITMRGGGTPPWPPAEFIDPAFDLQNLAIIDWNMSRVRQKQSDAFWQELADEELYDVAILLRDELDNAELSMFEKAAIRRYESICRARDSDHMPSNADVGAVDNSLVSNNSDGVAVGASTSGLDAAQKGGELLLLDVNAWPIDAPWTVPRQASSSCDPQEVHHPRLQQARVRRKGFWRRRALSDGGGYHTTFRRQLSHVVSMIGLRGLGSAA</sequence>
<evidence type="ECO:0000313" key="1">
    <source>
        <dbReference type="EMBL" id="EJT52219.1"/>
    </source>
</evidence>
<evidence type="ECO:0008006" key="3">
    <source>
        <dbReference type="Google" id="ProtNLM"/>
    </source>
</evidence>
<dbReference type="EMBL" id="ALBS01000032">
    <property type="protein sequence ID" value="EJT52219.1"/>
    <property type="molecule type" value="Genomic_DNA"/>
</dbReference>
<dbReference type="Proteomes" id="UP000002748">
    <property type="component" value="Unassembled WGS sequence"/>
</dbReference>
<dbReference type="SUPFAM" id="SSF56112">
    <property type="entry name" value="Protein kinase-like (PK-like)"/>
    <property type="match status" value="1"/>
</dbReference>
<evidence type="ECO:0000313" key="2">
    <source>
        <dbReference type="Proteomes" id="UP000002748"/>
    </source>
</evidence>
<proteinExistence type="predicted"/>